<name>A0A9P8TNQ2_WICPI</name>
<dbReference type="OrthoDB" id="10629717at2759"/>
<dbReference type="AlphaFoldDB" id="A0A9P8TNQ2"/>
<evidence type="ECO:0000313" key="1">
    <source>
        <dbReference type="EMBL" id="KAH3685415.1"/>
    </source>
</evidence>
<reference evidence="1" key="1">
    <citation type="journal article" date="2021" name="Open Biol.">
        <title>Shared evolutionary footprints suggest mitochondrial oxidative damage underlies multiple complex I losses in fungi.</title>
        <authorList>
            <person name="Schikora-Tamarit M.A."/>
            <person name="Marcet-Houben M."/>
            <person name="Nosek J."/>
            <person name="Gabaldon T."/>
        </authorList>
    </citation>
    <scope>NUCLEOTIDE SEQUENCE</scope>
    <source>
        <strain evidence="1">CBS2887</strain>
    </source>
</reference>
<evidence type="ECO:0000313" key="2">
    <source>
        <dbReference type="Proteomes" id="UP000774326"/>
    </source>
</evidence>
<proteinExistence type="predicted"/>
<keyword evidence="2" id="KW-1185">Reference proteome</keyword>
<accession>A0A9P8TNQ2</accession>
<sequence length="259" mass="28601">MNSSSKPSSSGCAITETNSSKTSSKVFSMLYCNTKWSLNTCFTAEMTNSRWVAGLWTFVTQDVQDSHRQLGELAVLDELTKVLQGQISGLRNEVDHIEQSLNNGVLELEPTFVVENLNEESQHGLMSLMNLEITLINLSMFSEEPVFNKVVMAYVAIPLFGSVMRDSNSELRDMTLSGDFKAILFKILTAANLETVLEEPIKNFSLCKAALNCSSVTGSATITLMASKLMLWCLSVNQSCSSGKKAEIKLWSFTKISFT</sequence>
<protein>
    <submittedName>
        <fullName evidence="1">Uncharacterized protein</fullName>
    </submittedName>
</protein>
<reference evidence="1" key="2">
    <citation type="submission" date="2021-01" db="EMBL/GenBank/DDBJ databases">
        <authorList>
            <person name="Schikora-Tamarit M.A."/>
        </authorList>
    </citation>
    <scope>NUCLEOTIDE SEQUENCE</scope>
    <source>
        <strain evidence="1">CBS2887</strain>
    </source>
</reference>
<comment type="caution">
    <text evidence="1">The sequence shown here is derived from an EMBL/GenBank/DDBJ whole genome shotgun (WGS) entry which is preliminary data.</text>
</comment>
<organism evidence="1 2">
    <name type="scientific">Wickerhamomyces pijperi</name>
    <name type="common">Yeast</name>
    <name type="synonym">Pichia pijperi</name>
    <dbReference type="NCBI Taxonomy" id="599730"/>
    <lineage>
        <taxon>Eukaryota</taxon>
        <taxon>Fungi</taxon>
        <taxon>Dikarya</taxon>
        <taxon>Ascomycota</taxon>
        <taxon>Saccharomycotina</taxon>
        <taxon>Saccharomycetes</taxon>
        <taxon>Phaffomycetales</taxon>
        <taxon>Wickerhamomycetaceae</taxon>
        <taxon>Wickerhamomyces</taxon>
    </lineage>
</organism>
<dbReference type="EMBL" id="JAEUBG010002028">
    <property type="protein sequence ID" value="KAH3685415.1"/>
    <property type="molecule type" value="Genomic_DNA"/>
</dbReference>
<dbReference type="Proteomes" id="UP000774326">
    <property type="component" value="Unassembled WGS sequence"/>
</dbReference>
<gene>
    <name evidence="1" type="ORF">WICPIJ_003619</name>
</gene>